<dbReference type="Proteomes" id="UP000185812">
    <property type="component" value="Unassembled WGS sequence"/>
</dbReference>
<evidence type="ECO:0000313" key="4">
    <source>
        <dbReference type="Proteomes" id="UP000185812"/>
    </source>
</evidence>
<protein>
    <submittedName>
        <fullName evidence="3">Uncharacterized protein</fullName>
    </submittedName>
</protein>
<evidence type="ECO:0000256" key="2">
    <source>
        <dbReference type="SAM" id="Phobius"/>
    </source>
</evidence>
<evidence type="ECO:0000256" key="1">
    <source>
        <dbReference type="SAM" id="MobiDB-lite"/>
    </source>
</evidence>
<keyword evidence="2" id="KW-0472">Membrane</keyword>
<keyword evidence="4" id="KW-1185">Reference proteome</keyword>
<name>A0A1M6X4A7_9BACT</name>
<keyword evidence="2" id="KW-1133">Transmembrane helix</keyword>
<organism evidence="3 4">
    <name type="scientific">Rhodothermus profundi</name>
    <dbReference type="NCBI Taxonomy" id="633813"/>
    <lineage>
        <taxon>Bacteria</taxon>
        <taxon>Pseudomonadati</taxon>
        <taxon>Rhodothermota</taxon>
        <taxon>Rhodothermia</taxon>
        <taxon>Rhodothermales</taxon>
        <taxon>Rhodothermaceae</taxon>
        <taxon>Rhodothermus</taxon>
    </lineage>
</organism>
<feature type="transmembrane region" description="Helical" evidence="2">
    <location>
        <begin position="7"/>
        <end position="25"/>
    </location>
</feature>
<keyword evidence="2" id="KW-0812">Transmembrane</keyword>
<dbReference type="RefSeq" id="WP_072716300.1">
    <property type="nucleotide sequence ID" value="NZ_FRAU01000010.1"/>
</dbReference>
<dbReference type="STRING" id="633813.SAMN04488087_2495"/>
<dbReference type="AlphaFoldDB" id="A0A1M6X4A7"/>
<feature type="compositionally biased region" description="Basic and acidic residues" evidence="1">
    <location>
        <begin position="75"/>
        <end position="87"/>
    </location>
</feature>
<reference evidence="4" key="1">
    <citation type="submission" date="2016-11" db="EMBL/GenBank/DDBJ databases">
        <authorList>
            <person name="Varghese N."/>
            <person name="Submissions S."/>
        </authorList>
    </citation>
    <scope>NUCLEOTIDE SEQUENCE [LARGE SCALE GENOMIC DNA]</scope>
    <source>
        <strain evidence="4">DSM 22212</strain>
    </source>
</reference>
<accession>A0A1M6X4A7</accession>
<proteinExistence type="predicted"/>
<dbReference type="EMBL" id="FRAU01000010">
    <property type="protein sequence ID" value="SHL00754.1"/>
    <property type="molecule type" value="Genomic_DNA"/>
</dbReference>
<feature type="region of interest" description="Disordered" evidence="1">
    <location>
        <begin position="62"/>
        <end position="96"/>
    </location>
</feature>
<evidence type="ECO:0000313" key="3">
    <source>
        <dbReference type="EMBL" id="SHL00754.1"/>
    </source>
</evidence>
<feature type="transmembrane region" description="Helical" evidence="2">
    <location>
        <begin position="31"/>
        <end position="56"/>
    </location>
</feature>
<gene>
    <name evidence="3" type="ORF">SAMN04488087_2495</name>
</gene>
<sequence>MQSLLTYISGLLSVFVLFLQLWQFAPLDRALLTAVLTGLGAFFVLHLGYVAIRWILTLAPPRQKSDASEPPQETTAHKSDTDQREHSPQMTAPAAA</sequence>